<comment type="similarity">
    <text evidence="2">Belongs to the FAD-dependent glycerol-3-phosphate dehydrogenase family.</text>
</comment>
<dbReference type="PANTHER" id="PTHR11985">
    <property type="entry name" value="GLYCEROL-3-PHOSPHATE DEHYDROGENASE"/>
    <property type="match status" value="1"/>
</dbReference>
<organism evidence="7 8">
    <name type="scientific">Nitrospira tepida</name>
    <dbReference type="NCBI Taxonomy" id="2973512"/>
    <lineage>
        <taxon>Bacteria</taxon>
        <taxon>Pseudomonadati</taxon>
        <taxon>Nitrospirota</taxon>
        <taxon>Nitrospiria</taxon>
        <taxon>Nitrospirales</taxon>
        <taxon>Nitrospiraceae</taxon>
        <taxon>Nitrospira</taxon>
    </lineage>
</organism>
<dbReference type="AlphaFoldDB" id="A0AA86N3F4"/>
<dbReference type="SUPFAM" id="SSF51905">
    <property type="entry name" value="FAD/NAD(P)-binding domain"/>
    <property type="match status" value="1"/>
</dbReference>
<evidence type="ECO:0000256" key="2">
    <source>
        <dbReference type="ARBA" id="ARBA00007330"/>
    </source>
</evidence>
<dbReference type="InterPro" id="IPR006076">
    <property type="entry name" value="FAD-dep_OxRdtase"/>
</dbReference>
<evidence type="ECO:0000313" key="7">
    <source>
        <dbReference type="EMBL" id="CAI4033939.1"/>
    </source>
</evidence>
<dbReference type="Proteomes" id="UP001179121">
    <property type="component" value="Chromosome"/>
</dbReference>
<feature type="domain" description="FAD dependent oxidoreductase" evidence="6">
    <location>
        <begin position="2"/>
        <end position="332"/>
    </location>
</feature>
<dbReference type="KEGG" id="nti:DNFV4_04381"/>
<protein>
    <submittedName>
        <fullName evidence="7">FAD-dependent oxidoreductase</fullName>
    </submittedName>
</protein>
<dbReference type="PRINTS" id="PR01001">
    <property type="entry name" value="FADG3PDH"/>
</dbReference>
<dbReference type="InterPro" id="IPR000447">
    <property type="entry name" value="G3P_DH_FAD-dep"/>
</dbReference>
<dbReference type="EMBL" id="OX365700">
    <property type="protein sequence ID" value="CAI4033939.1"/>
    <property type="molecule type" value="Genomic_DNA"/>
</dbReference>
<dbReference type="InterPro" id="IPR036188">
    <property type="entry name" value="FAD/NAD-bd_sf"/>
</dbReference>
<keyword evidence="8" id="KW-1185">Reference proteome</keyword>
<dbReference type="Pfam" id="PF01266">
    <property type="entry name" value="DAO"/>
    <property type="match status" value="1"/>
</dbReference>
<dbReference type="GO" id="GO:0004368">
    <property type="term" value="F:glycerol-3-phosphate dehydrogenase (quinone) activity"/>
    <property type="evidence" value="ECO:0007669"/>
    <property type="project" value="InterPro"/>
</dbReference>
<evidence type="ECO:0000313" key="8">
    <source>
        <dbReference type="Proteomes" id="UP001179121"/>
    </source>
</evidence>
<gene>
    <name evidence="7" type="ORF">DNFV4_04381</name>
</gene>
<evidence type="ECO:0000256" key="1">
    <source>
        <dbReference type="ARBA" id="ARBA00001974"/>
    </source>
</evidence>
<keyword evidence="4" id="KW-0274">FAD</keyword>
<name>A0AA86N3F4_9BACT</name>
<keyword evidence="5" id="KW-0560">Oxidoreductase</keyword>
<keyword evidence="3" id="KW-0285">Flavoprotein</keyword>
<reference evidence="7" key="1">
    <citation type="submission" date="2022-10" db="EMBL/GenBank/DDBJ databases">
        <authorList>
            <person name="Koch H."/>
        </authorList>
    </citation>
    <scope>NUCLEOTIDE SEQUENCE</scope>
    <source>
        <strain evidence="7">DNF</strain>
    </source>
</reference>
<evidence type="ECO:0000259" key="6">
    <source>
        <dbReference type="Pfam" id="PF01266"/>
    </source>
</evidence>
<dbReference type="Gene3D" id="3.30.9.10">
    <property type="entry name" value="D-Amino Acid Oxidase, subunit A, domain 2"/>
    <property type="match status" value="1"/>
</dbReference>
<dbReference type="PANTHER" id="PTHR11985:SF15">
    <property type="entry name" value="GLYCEROL-3-PHOSPHATE DEHYDROGENASE, MITOCHONDRIAL"/>
    <property type="match status" value="1"/>
</dbReference>
<dbReference type="GO" id="GO:0046168">
    <property type="term" value="P:glycerol-3-phosphate catabolic process"/>
    <property type="evidence" value="ECO:0007669"/>
    <property type="project" value="TreeGrafter"/>
</dbReference>
<sequence length="467" mass="51847">MLIVGGGIHGVGILHDLASRRIGGVHLAERERLASGTSSRTTKLMHGGLRYLAHLSQWGLVRDALRERALLLKNLPEVVRPIPFVLPVFRSGRPSWMIRLGLRLYESLATTADDLPRARRLGPHELGELAPYLHSHVLQHEISTAFLFYEAQMQDDVIVRLAARAAARLGATYAEETFVDRVECDGQGFRVRLVDAQGVNEVTCRVLVNAAGAWCNANLLRWGFLPQVTCLLNVGSHLVLSPSAIPANPDHCAAAALQHEDGRLVFFIPWAGRWLLGTTESQLEGTPEKWTHPPGDREYLLNIAKQYLALVHPGEQVIEAFCGIRTIPIVRRSGRASSRVTSGSWTQAPFSSPFYVRKWNHETASLSRKAVIDEYPGHRLVSIYGGKFTTYRALSETVGDRIAQWLGQGGECGTKARQAWFLDDLQPAEAHLFRSQAELRQGRISDWNSGRVIRQPSFVNRGIASSD</sequence>
<evidence type="ECO:0000256" key="4">
    <source>
        <dbReference type="ARBA" id="ARBA00022827"/>
    </source>
</evidence>
<accession>A0AA86N3F4</accession>
<dbReference type="Gene3D" id="3.50.50.60">
    <property type="entry name" value="FAD/NAD(P)-binding domain"/>
    <property type="match status" value="1"/>
</dbReference>
<evidence type="ECO:0000256" key="5">
    <source>
        <dbReference type="ARBA" id="ARBA00023002"/>
    </source>
</evidence>
<proteinExistence type="inferred from homology"/>
<evidence type="ECO:0000256" key="3">
    <source>
        <dbReference type="ARBA" id="ARBA00022630"/>
    </source>
</evidence>
<comment type="cofactor">
    <cofactor evidence="1">
        <name>FAD</name>
        <dbReference type="ChEBI" id="CHEBI:57692"/>
    </cofactor>
</comment>